<keyword evidence="6" id="KW-0799">Topoisomerase</keyword>
<comment type="cofactor">
    <cofactor evidence="2">
        <name>Mg(2+)</name>
        <dbReference type="ChEBI" id="CHEBI:18420"/>
    </cofactor>
</comment>
<evidence type="ECO:0000259" key="9">
    <source>
        <dbReference type="Pfam" id="PF16898"/>
    </source>
</evidence>
<keyword evidence="5" id="KW-0067">ATP-binding</keyword>
<dbReference type="PRINTS" id="PR00418">
    <property type="entry name" value="TPI2FAMILY"/>
</dbReference>
<feature type="domain" description="C-terminal associated" evidence="9">
    <location>
        <begin position="73"/>
        <end position="158"/>
    </location>
</feature>
<dbReference type="EMBL" id="JN377895">
    <property type="protein sequence ID" value="AFN69637.1"/>
    <property type="molecule type" value="Genomic_DNA"/>
</dbReference>
<proteinExistence type="predicted"/>
<dbReference type="InterPro" id="IPR013760">
    <property type="entry name" value="Topo_IIA-like_dom_sf"/>
</dbReference>
<organism evidence="10 11">
    <name type="scientific">Aeromonas phage Aes012</name>
    <dbReference type="NCBI Taxonomy" id="1198014"/>
    <lineage>
        <taxon>Viruses</taxon>
        <taxon>Duplodnaviria</taxon>
        <taxon>Heunggongvirae</taxon>
        <taxon>Uroviricota</taxon>
        <taxon>Caudoviricetes</taxon>
        <taxon>Pantevenvirales</taxon>
        <taxon>Straboviridae</taxon>
        <taxon>Tulanevirus</taxon>
        <taxon>Tulanevirus aes12</taxon>
    </lineage>
</organism>
<evidence type="ECO:0000256" key="3">
    <source>
        <dbReference type="ARBA" id="ARBA00012895"/>
    </source>
</evidence>
<dbReference type="GO" id="GO:0005524">
    <property type="term" value="F:ATP binding"/>
    <property type="evidence" value="ECO:0007669"/>
    <property type="project" value="UniProtKB-KW"/>
</dbReference>
<evidence type="ECO:0000256" key="7">
    <source>
        <dbReference type="ARBA" id="ARBA00023125"/>
    </source>
</evidence>
<dbReference type="OrthoDB" id="20803at10239"/>
<keyword evidence="8 10" id="KW-0413">Isomerase</keyword>
<dbReference type="InterPro" id="IPR013759">
    <property type="entry name" value="Topo_IIA_B_C"/>
</dbReference>
<dbReference type="PANTHER" id="PTHR10169:SF38">
    <property type="entry name" value="DNA TOPOISOMERASE 2"/>
    <property type="match status" value="1"/>
</dbReference>
<evidence type="ECO:0000256" key="4">
    <source>
        <dbReference type="ARBA" id="ARBA00022741"/>
    </source>
</evidence>
<keyword evidence="7" id="KW-0238">DNA-binding</keyword>
<evidence type="ECO:0000256" key="2">
    <source>
        <dbReference type="ARBA" id="ARBA00001946"/>
    </source>
</evidence>
<evidence type="ECO:0000256" key="8">
    <source>
        <dbReference type="ARBA" id="ARBA00023235"/>
    </source>
</evidence>
<keyword evidence="11" id="KW-1185">Reference proteome</keyword>
<name>I6ZR64_9CAUD</name>
<evidence type="ECO:0000313" key="10">
    <source>
        <dbReference type="EMBL" id="AFN69637.1"/>
    </source>
</evidence>
<dbReference type="KEGG" id="vg:15041246"/>
<sequence>MSAKAVKITNVDMARYMAQTNTRRGVTSNMKYKNVAIMTDADPDGQGSIYPCLLAFFSRWPELYNRGCVRFVKTPVVILSKGKQTKWFYTITEFDAQKEKYKGWELRYIKGLGSLREHEYSEVVNNPQYDIVDLGPDWEELFEMLLGDEAELRKQWMSQ</sequence>
<protein>
    <recommendedName>
        <fullName evidence="3">DNA topoisomerase (ATP-hydrolyzing)</fullName>
        <ecNumber evidence="3">5.6.2.2</ecNumber>
    </recommendedName>
</protein>
<gene>
    <name evidence="10" type="ORF">Aes012_007</name>
</gene>
<dbReference type="Proteomes" id="UP000002894">
    <property type="component" value="Segment"/>
</dbReference>
<dbReference type="GO" id="GO:0000819">
    <property type="term" value="P:sister chromatid segregation"/>
    <property type="evidence" value="ECO:0007669"/>
    <property type="project" value="TreeGrafter"/>
</dbReference>
<keyword evidence="4" id="KW-0547">Nucleotide-binding</keyword>
<dbReference type="Gene3D" id="3.40.50.670">
    <property type="match status" value="1"/>
</dbReference>
<evidence type="ECO:0000313" key="11">
    <source>
        <dbReference type="Proteomes" id="UP000002894"/>
    </source>
</evidence>
<dbReference type="GeneID" id="15041246"/>
<evidence type="ECO:0000256" key="6">
    <source>
        <dbReference type="ARBA" id="ARBA00023029"/>
    </source>
</evidence>
<dbReference type="SUPFAM" id="SSF56719">
    <property type="entry name" value="Type II DNA topoisomerase"/>
    <property type="match status" value="1"/>
</dbReference>
<dbReference type="Pfam" id="PF16898">
    <property type="entry name" value="TOPRIM_C"/>
    <property type="match status" value="1"/>
</dbReference>
<comment type="catalytic activity">
    <reaction evidence="1">
        <text>ATP-dependent breakage, passage and rejoining of double-stranded DNA.</text>
        <dbReference type="EC" id="5.6.2.2"/>
    </reaction>
</comment>
<accession>I6ZR64</accession>
<dbReference type="PANTHER" id="PTHR10169">
    <property type="entry name" value="DNA TOPOISOMERASE/GYRASE"/>
    <property type="match status" value="1"/>
</dbReference>
<dbReference type="GO" id="GO:0003677">
    <property type="term" value="F:DNA binding"/>
    <property type="evidence" value="ECO:0007669"/>
    <property type="project" value="UniProtKB-KW"/>
</dbReference>
<dbReference type="InterPro" id="IPR031660">
    <property type="entry name" value="TOPRIM_C"/>
</dbReference>
<dbReference type="RefSeq" id="YP_007677724.1">
    <property type="nucleotide sequence ID" value="NC_020879.1"/>
</dbReference>
<dbReference type="GO" id="GO:0006265">
    <property type="term" value="P:DNA topological change"/>
    <property type="evidence" value="ECO:0007669"/>
    <property type="project" value="InterPro"/>
</dbReference>
<reference evidence="10 11" key="1">
    <citation type="submission" date="2011-07" db="EMBL/GenBank/DDBJ databases">
        <title>Complete genome of Aeromonas phage Aes012.</title>
        <authorList>
            <person name="Petrov V.M."/>
            <person name="Ratnayaka S."/>
            <person name="Karam J.D."/>
        </authorList>
    </citation>
    <scope>NUCLEOTIDE SEQUENCE [LARGE SCALE GENOMIC DNA]</scope>
</reference>
<evidence type="ECO:0000256" key="5">
    <source>
        <dbReference type="ARBA" id="ARBA00022840"/>
    </source>
</evidence>
<dbReference type="InterPro" id="IPR050634">
    <property type="entry name" value="DNA_Topoisomerase_II"/>
</dbReference>
<dbReference type="EC" id="5.6.2.2" evidence="3"/>
<evidence type="ECO:0000256" key="1">
    <source>
        <dbReference type="ARBA" id="ARBA00000185"/>
    </source>
</evidence>
<dbReference type="GO" id="GO:0003918">
    <property type="term" value="F:DNA topoisomerase type II (double strand cut, ATP-hydrolyzing) activity"/>
    <property type="evidence" value="ECO:0007669"/>
    <property type="project" value="UniProtKB-EC"/>
</dbReference>